<keyword evidence="1" id="KW-0732">Signal</keyword>
<keyword evidence="3" id="KW-1185">Reference proteome</keyword>
<evidence type="ECO:0000313" key="2">
    <source>
        <dbReference type="EMBL" id="EDR02681.1"/>
    </source>
</evidence>
<dbReference type="EMBL" id="DS547129">
    <property type="protein sequence ID" value="EDR02681.1"/>
    <property type="molecule type" value="Genomic_DNA"/>
</dbReference>
<feature type="chain" id="PRO_5002749234" evidence="1">
    <location>
        <begin position="21"/>
        <end position="149"/>
    </location>
</feature>
<protein>
    <submittedName>
        <fullName evidence="2">Predicted protein</fullName>
    </submittedName>
</protein>
<name>B0DRV9_LACBS</name>
<reference evidence="2 3" key="1">
    <citation type="journal article" date="2008" name="Nature">
        <title>The genome of Laccaria bicolor provides insights into mycorrhizal symbiosis.</title>
        <authorList>
            <person name="Martin F."/>
            <person name="Aerts A."/>
            <person name="Ahren D."/>
            <person name="Brun A."/>
            <person name="Danchin E.G.J."/>
            <person name="Duchaussoy F."/>
            <person name="Gibon J."/>
            <person name="Kohler A."/>
            <person name="Lindquist E."/>
            <person name="Pereda V."/>
            <person name="Salamov A."/>
            <person name="Shapiro H.J."/>
            <person name="Wuyts J."/>
            <person name="Blaudez D."/>
            <person name="Buee M."/>
            <person name="Brokstein P."/>
            <person name="Canbaeck B."/>
            <person name="Cohen D."/>
            <person name="Courty P.E."/>
            <person name="Coutinho P.M."/>
            <person name="Delaruelle C."/>
            <person name="Detter J.C."/>
            <person name="Deveau A."/>
            <person name="DiFazio S."/>
            <person name="Duplessis S."/>
            <person name="Fraissinet-Tachet L."/>
            <person name="Lucic E."/>
            <person name="Frey-Klett P."/>
            <person name="Fourrey C."/>
            <person name="Feussner I."/>
            <person name="Gay G."/>
            <person name="Grimwood J."/>
            <person name="Hoegger P.J."/>
            <person name="Jain P."/>
            <person name="Kilaru S."/>
            <person name="Labbe J."/>
            <person name="Lin Y.C."/>
            <person name="Legue V."/>
            <person name="Le Tacon F."/>
            <person name="Marmeisse R."/>
            <person name="Melayah D."/>
            <person name="Montanini B."/>
            <person name="Muratet M."/>
            <person name="Nehls U."/>
            <person name="Niculita-Hirzel H."/>
            <person name="Oudot-Le Secq M.P."/>
            <person name="Peter M."/>
            <person name="Quesneville H."/>
            <person name="Rajashekar B."/>
            <person name="Reich M."/>
            <person name="Rouhier N."/>
            <person name="Schmutz J."/>
            <person name="Yin T."/>
            <person name="Chalot M."/>
            <person name="Henrissat B."/>
            <person name="Kuees U."/>
            <person name="Lucas S."/>
            <person name="Van de Peer Y."/>
            <person name="Podila G.K."/>
            <person name="Polle A."/>
            <person name="Pukkila P.J."/>
            <person name="Richardson P.M."/>
            <person name="Rouze P."/>
            <person name="Sanders I.R."/>
            <person name="Stajich J.E."/>
            <person name="Tunlid A."/>
            <person name="Tuskan G."/>
            <person name="Grigoriev I.V."/>
        </authorList>
    </citation>
    <scope>NUCLEOTIDE SEQUENCE [LARGE SCALE GENOMIC DNA]</scope>
    <source>
        <strain evidence="3">S238N-H82 / ATCC MYA-4686</strain>
    </source>
</reference>
<proteinExistence type="predicted"/>
<dbReference type="InParanoid" id="B0DRV9"/>
<evidence type="ECO:0000313" key="3">
    <source>
        <dbReference type="Proteomes" id="UP000001194"/>
    </source>
</evidence>
<dbReference type="GeneID" id="6082360"/>
<dbReference type="RefSeq" id="XP_001886725.1">
    <property type="nucleotide sequence ID" value="XM_001886690.1"/>
</dbReference>
<dbReference type="HOGENOM" id="CLU_1749990_0_0_1"/>
<evidence type="ECO:0000256" key="1">
    <source>
        <dbReference type="SAM" id="SignalP"/>
    </source>
</evidence>
<organism evidence="3">
    <name type="scientific">Laccaria bicolor (strain S238N-H82 / ATCC MYA-4686)</name>
    <name type="common">Bicoloured deceiver</name>
    <name type="synonym">Laccaria laccata var. bicolor</name>
    <dbReference type="NCBI Taxonomy" id="486041"/>
    <lineage>
        <taxon>Eukaryota</taxon>
        <taxon>Fungi</taxon>
        <taxon>Dikarya</taxon>
        <taxon>Basidiomycota</taxon>
        <taxon>Agaricomycotina</taxon>
        <taxon>Agaricomycetes</taxon>
        <taxon>Agaricomycetidae</taxon>
        <taxon>Agaricales</taxon>
        <taxon>Agaricineae</taxon>
        <taxon>Hydnangiaceae</taxon>
        <taxon>Laccaria</taxon>
    </lineage>
</organism>
<dbReference type="AlphaFoldDB" id="B0DRV9"/>
<dbReference type="Proteomes" id="UP000001194">
    <property type="component" value="Unassembled WGS sequence"/>
</dbReference>
<dbReference type="KEGG" id="lbc:LACBIDRAFT_332188"/>
<gene>
    <name evidence="2" type="ORF">LACBIDRAFT_332188</name>
</gene>
<sequence>MTMTLLFKLILKHVPRLSQCSQVQVAYVGMLLLGYPETWLYASGLRSGRSSSWRRIVTVAGVETRSHPQRLPIGPTRRRPTHPPAYIQTNVALTLLHPSHSSYVGGESRRERYELGISSSKDVILPDWIQAGRGGSESPKYHMVLVREE</sequence>
<feature type="signal peptide" evidence="1">
    <location>
        <begin position="1"/>
        <end position="20"/>
    </location>
</feature>
<accession>B0DRV9</accession>